<protein>
    <submittedName>
        <fullName evidence="1">Uncharacterized protein</fullName>
    </submittedName>
</protein>
<organism evidence="1 2">
    <name type="scientific">Fusarium oxysporum f. sp. lycopersici (strain 4287 / CBS 123668 / FGSC 9935 / NRRL 34936)</name>
    <name type="common">Fusarium vascular wilt of tomato</name>
    <dbReference type="NCBI Taxonomy" id="426428"/>
    <lineage>
        <taxon>Eukaryota</taxon>
        <taxon>Fungi</taxon>
        <taxon>Dikarya</taxon>
        <taxon>Ascomycota</taxon>
        <taxon>Pezizomycotina</taxon>
        <taxon>Sordariomycetes</taxon>
        <taxon>Hypocreomycetidae</taxon>
        <taxon>Hypocreales</taxon>
        <taxon>Nectriaceae</taxon>
        <taxon>Fusarium</taxon>
        <taxon>Fusarium oxysporum species complex</taxon>
    </lineage>
</organism>
<dbReference type="RefSeq" id="XP_018256518.1">
    <property type="nucleotide sequence ID" value="XM_018402650.1"/>
</dbReference>
<accession>A0A0J9W6I0</accession>
<name>A0A0J9W6I0_FUSO4</name>
<evidence type="ECO:0000313" key="2">
    <source>
        <dbReference type="Proteomes" id="UP000009097"/>
    </source>
</evidence>
<proteinExistence type="predicted"/>
<dbReference type="EMBL" id="DS231726">
    <property type="protein sequence ID" value="KNB18473.1"/>
    <property type="molecule type" value="Genomic_DNA"/>
</dbReference>
<reference evidence="1" key="2">
    <citation type="journal article" date="2010" name="Nature">
        <title>Comparative genomics reveals mobile pathogenicity chromosomes in Fusarium.</title>
        <authorList>
            <person name="Ma L.J."/>
            <person name="van der Does H.C."/>
            <person name="Borkovich K.A."/>
            <person name="Coleman J.J."/>
            <person name="Daboussi M.J."/>
            <person name="Di Pietro A."/>
            <person name="Dufresne M."/>
            <person name="Freitag M."/>
            <person name="Grabherr M."/>
            <person name="Henrissat B."/>
            <person name="Houterman P.M."/>
            <person name="Kang S."/>
            <person name="Shim W.B."/>
            <person name="Woloshuk C."/>
            <person name="Xie X."/>
            <person name="Xu J.R."/>
            <person name="Antoniw J."/>
            <person name="Baker S.E."/>
            <person name="Bluhm B.H."/>
            <person name="Breakspear A."/>
            <person name="Brown D.W."/>
            <person name="Butchko R.A."/>
            <person name="Chapman S."/>
            <person name="Coulson R."/>
            <person name="Coutinho P.M."/>
            <person name="Danchin E.G."/>
            <person name="Diener A."/>
            <person name="Gale L.R."/>
            <person name="Gardiner D.M."/>
            <person name="Goff S."/>
            <person name="Hammond-Kosack K.E."/>
            <person name="Hilburn K."/>
            <person name="Hua-Van A."/>
            <person name="Jonkers W."/>
            <person name="Kazan K."/>
            <person name="Kodira C.D."/>
            <person name="Koehrsen M."/>
            <person name="Kumar L."/>
            <person name="Lee Y.H."/>
            <person name="Li L."/>
            <person name="Manners J.M."/>
            <person name="Miranda-Saavedra D."/>
            <person name="Mukherjee M."/>
            <person name="Park G."/>
            <person name="Park J."/>
            <person name="Park S.Y."/>
            <person name="Proctor R.H."/>
            <person name="Regev A."/>
            <person name="Ruiz-Roldan M.C."/>
            <person name="Sain D."/>
            <person name="Sakthikumar S."/>
            <person name="Sykes S."/>
            <person name="Schwartz D.C."/>
            <person name="Turgeon B.G."/>
            <person name="Wapinski I."/>
            <person name="Yoder O."/>
            <person name="Young S."/>
            <person name="Zeng Q."/>
            <person name="Zhou S."/>
            <person name="Galagan J."/>
            <person name="Cuomo C.A."/>
            <person name="Kistler H.C."/>
            <person name="Rep M."/>
        </authorList>
    </citation>
    <scope>NUCLEOTIDE SEQUENCE [LARGE SCALE GENOMIC DNA]</scope>
    <source>
        <strain evidence="1">4287</strain>
    </source>
</reference>
<evidence type="ECO:0000313" key="1">
    <source>
        <dbReference type="EMBL" id="KNB18473.1"/>
    </source>
</evidence>
<dbReference type="VEuPathDB" id="FungiDB:FOXG_22251"/>
<dbReference type="GeneID" id="28962957"/>
<dbReference type="AlphaFoldDB" id="A0A0J9W6I0"/>
<sequence>MFGRQPTTGVSQRLLQPRVTSQVKPLGNQAFSSINGAISGDSTQFKFLLT</sequence>
<gene>
    <name evidence="1" type="ORF">FOXG_22251</name>
</gene>
<dbReference type="Proteomes" id="UP000009097">
    <property type="component" value="Unassembled WGS sequence"/>
</dbReference>
<reference evidence="1" key="1">
    <citation type="submission" date="2007-04" db="EMBL/GenBank/DDBJ databases">
        <authorList>
            <consortium name="The Broad Institute Genome Sequencing Platform"/>
            <person name="Birren B."/>
            <person name="Lander E."/>
            <person name="Galagan J."/>
            <person name="Nusbaum C."/>
            <person name="Devon K."/>
            <person name="Ma L.-J."/>
            <person name="Jaffe D."/>
            <person name="Butler J."/>
            <person name="Alvarez P."/>
            <person name="Gnerre S."/>
            <person name="Grabherr M."/>
            <person name="Kleber M."/>
            <person name="Mauceli E."/>
            <person name="Brockman W."/>
            <person name="MacCallum I.A."/>
            <person name="Young S."/>
            <person name="LaButti K."/>
            <person name="DeCaprio D."/>
            <person name="Crawford M."/>
            <person name="Koehrsen M."/>
            <person name="Engels R."/>
            <person name="Montgomery P."/>
            <person name="Pearson M."/>
            <person name="Howarth C."/>
            <person name="Larson L."/>
            <person name="White J."/>
            <person name="O'Leary S."/>
            <person name="Kodira C."/>
            <person name="Zeng Q."/>
            <person name="Yandava C."/>
            <person name="Alvarado L."/>
            <person name="Kistler C."/>
            <person name="Shim W.-B."/>
            <person name="Kang S."/>
            <person name="Woloshuk C."/>
        </authorList>
    </citation>
    <scope>NUCLEOTIDE SEQUENCE</scope>
    <source>
        <strain evidence="1">4287</strain>
    </source>
</reference>
<dbReference type="KEGG" id="fox:FOXG_22251"/>